<dbReference type="RefSeq" id="WP_379956321.1">
    <property type="nucleotide sequence ID" value="NZ_JAUYVI010000004.1"/>
</dbReference>
<dbReference type="PANTHER" id="PTHR33606">
    <property type="entry name" value="PROTEIN YCII"/>
    <property type="match status" value="1"/>
</dbReference>
<evidence type="ECO:0000259" key="2">
    <source>
        <dbReference type="Pfam" id="PF03795"/>
    </source>
</evidence>
<dbReference type="Proteomes" id="UP001230156">
    <property type="component" value="Unassembled WGS sequence"/>
</dbReference>
<keyword evidence="4" id="KW-1185">Reference proteome</keyword>
<comment type="similarity">
    <text evidence="1">Belongs to the YciI family.</text>
</comment>
<protein>
    <submittedName>
        <fullName evidence="3">YciI family protein</fullName>
    </submittedName>
</protein>
<gene>
    <name evidence="3" type="ORF">Q8A70_14240</name>
</gene>
<dbReference type="Gene3D" id="3.30.70.1060">
    <property type="entry name" value="Dimeric alpha+beta barrel"/>
    <property type="match status" value="1"/>
</dbReference>
<comment type="caution">
    <text evidence="3">The sequence shown here is derived from an EMBL/GenBank/DDBJ whole genome shotgun (WGS) entry which is preliminary data.</text>
</comment>
<dbReference type="InterPro" id="IPR051807">
    <property type="entry name" value="Sec-metab_biosynth-assoc"/>
</dbReference>
<name>A0ABU0YMB1_9PROT</name>
<dbReference type="SUPFAM" id="SSF54909">
    <property type="entry name" value="Dimeric alpha+beta barrel"/>
    <property type="match status" value="1"/>
</dbReference>
<evidence type="ECO:0000313" key="3">
    <source>
        <dbReference type="EMBL" id="MDQ7248840.1"/>
    </source>
</evidence>
<evidence type="ECO:0000313" key="4">
    <source>
        <dbReference type="Proteomes" id="UP001230156"/>
    </source>
</evidence>
<accession>A0ABU0YMB1</accession>
<dbReference type="InterPro" id="IPR011008">
    <property type="entry name" value="Dimeric_a/b-barrel"/>
</dbReference>
<evidence type="ECO:0000256" key="1">
    <source>
        <dbReference type="ARBA" id="ARBA00007689"/>
    </source>
</evidence>
<organism evidence="3 4">
    <name type="scientific">Dongia sedimenti</name>
    <dbReference type="NCBI Taxonomy" id="3064282"/>
    <lineage>
        <taxon>Bacteria</taxon>
        <taxon>Pseudomonadati</taxon>
        <taxon>Pseudomonadota</taxon>
        <taxon>Alphaproteobacteria</taxon>
        <taxon>Rhodospirillales</taxon>
        <taxon>Dongiaceae</taxon>
        <taxon>Dongia</taxon>
    </lineage>
</organism>
<dbReference type="EMBL" id="JAUYVI010000004">
    <property type="protein sequence ID" value="MDQ7248840.1"/>
    <property type="molecule type" value="Genomic_DNA"/>
</dbReference>
<proteinExistence type="inferred from homology"/>
<feature type="domain" description="YCII-related" evidence="2">
    <location>
        <begin position="1"/>
        <end position="83"/>
    </location>
</feature>
<dbReference type="Pfam" id="PF03795">
    <property type="entry name" value="YCII"/>
    <property type="match status" value="1"/>
</dbReference>
<reference evidence="4" key="1">
    <citation type="submission" date="2023-08" db="EMBL/GenBank/DDBJ databases">
        <title>Rhodospirillaceae gen. nov., a novel taxon isolated from the Yangtze River Yuezi River estuary sludge.</title>
        <authorList>
            <person name="Ruan L."/>
        </authorList>
    </citation>
    <scope>NUCLEOTIDE SEQUENCE [LARGE SCALE GENOMIC DNA]</scope>
    <source>
        <strain evidence="4">R-7</strain>
    </source>
</reference>
<dbReference type="InterPro" id="IPR005545">
    <property type="entry name" value="YCII"/>
</dbReference>
<sequence length="92" mass="10280">MPYMAYCLDKAGALEIRMANRPKHVEYLTSYNDKLLFAGPLLDEKEAMIGSLLVLDVADRAEMDKFLANDPYAKAGLFRSVSVHGVKKAFPK</sequence>
<dbReference type="PANTHER" id="PTHR33606:SF3">
    <property type="entry name" value="PROTEIN YCII"/>
    <property type="match status" value="1"/>
</dbReference>